<dbReference type="InterPro" id="IPR029787">
    <property type="entry name" value="Nucleotide_cyclase"/>
</dbReference>
<dbReference type="SMART" id="SM00065">
    <property type="entry name" value="GAF"/>
    <property type="match status" value="1"/>
</dbReference>
<reference evidence="6" key="1">
    <citation type="journal article" date="2019" name="Int. J. Syst. Evol. Microbiol.">
        <title>The Global Catalogue of Microorganisms (GCM) 10K type strain sequencing project: providing services to taxonomists for standard genome sequencing and annotation.</title>
        <authorList>
            <consortium name="The Broad Institute Genomics Platform"/>
            <consortium name="The Broad Institute Genome Sequencing Center for Infectious Disease"/>
            <person name="Wu L."/>
            <person name="Ma J."/>
        </authorList>
    </citation>
    <scope>NUCLEOTIDE SEQUENCE [LARGE SCALE GENOMIC DNA]</scope>
    <source>
        <strain evidence="6">KCTC 52438</strain>
    </source>
</reference>
<dbReference type="PANTHER" id="PTHR45138:SF9">
    <property type="entry name" value="DIGUANYLATE CYCLASE DGCM-RELATED"/>
    <property type="match status" value="1"/>
</dbReference>
<keyword evidence="3" id="KW-0812">Transmembrane</keyword>
<evidence type="ECO:0000313" key="6">
    <source>
        <dbReference type="Proteomes" id="UP001595476"/>
    </source>
</evidence>
<dbReference type="Proteomes" id="UP001595476">
    <property type="component" value="Unassembled WGS sequence"/>
</dbReference>
<dbReference type="PROSITE" id="PS50887">
    <property type="entry name" value="GGDEF"/>
    <property type="match status" value="1"/>
</dbReference>
<accession>A0ABV7HBQ6</accession>
<dbReference type="SUPFAM" id="SSF55781">
    <property type="entry name" value="GAF domain-like"/>
    <property type="match status" value="1"/>
</dbReference>
<feature type="transmembrane region" description="Helical" evidence="3">
    <location>
        <begin position="163"/>
        <end position="185"/>
    </location>
</feature>
<evidence type="ECO:0000256" key="1">
    <source>
        <dbReference type="ARBA" id="ARBA00012528"/>
    </source>
</evidence>
<dbReference type="SUPFAM" id="SSF55073">
    <property type="entry name" value="Nucleotide cyclase"/>
    <property type="match status" value="1"/>
</dbReference>
<gene>
    <name evidence="5" type="ORF">ACFOEK_09810</name>
</gene>
<evidence type="ECO:0000259" key="4">
    <source>
        <dbReference type="PROSITE" id="PS50887"/>
    </source>
</evidence>
<dbReference type="Gene3D" id="3.30.70.270">
    <property type="match status" value="1"/>
</dbReference>
<dbReference type="InterPro" id="IPR043128">
    <property type="entry name" value="Rev_trsase/Diguanyl_cyclase"/>
</dbReference>
<dbReference type="NCBIfam" id="TIGR00254">
    <property type="entry name" value="GGDEF"/>
    <property type="match status" value="1"/>
</dbReference>
<dbReference type="EMBL" id="JBHRSZ010000004">
    <property type="protein sequence ID" value="MFC3151320.1"/>
    <property type="molecule type" value="Genomic_DNA"/>
</dbReference>
<dbReference type="CDD" id="cd01949">
    <property type="entry name" value="GGDEF"/>
    <property type="match status" value="1"/>
</dbReference>
<comment type="catalytic activity">
    <reaction evidence="2">
        <text>2 GTP = 3',3'-c-di-GMP + 2 diphosphate</text>
        <dbReference type="Rhea" id="RHEA:24898"/>
        <dbReference type="ChEBI" id="CHEBI:33019"/>
        <dbReference type="ChEBI" id="CHEBI:37565"/>
        <dbReference type="ChEBI" id="CHEBI:58805"/>
        <dbReference type="EC" id="2.7.7.65"/>
    </reaction>
</comment>
<keyword evidence="3" id="KW-0472">Membrane</keyword>
<keyword evidence="3" id="KW-1133">Transmembrane helix</keyword>
<dbReference type="RefSeq" id="WP_386719862.1">
    <property type="nucleotide sequence ID" value="NZ_JBHRSZ010000004.1"/>
</dbReference>
<dbReference type="PANTHER" id="PTHR45138">
    <property type="entry name" value="REGULATORY COMPONENTS OF SENSORY TRANSDUCTION SYSTEM"/>
    <property type="match status" value="1"/>
</dbReference>
<dbReference type="Gene3D" id="3.30.450.40">
    <property type="match status" value="1"/>
</dbReference>
<sequence>MKKHLLFWPCIGLLALTILSGFIMERAFQAWFLDHTDEELSSVASSVKTALNKTYHDNQIIRLDRITDDTNQLKPNVRITLLRKDGSVVGDSELTPSQITNQENHLEREEIREALTDGIGHAKRFSETIQEDLIYLAEYFHDDNFDGVIRVSTSTEHMTEALWGLRTIMAFIVLGMCILVALLIVASQKLLNQHIVSSQEALEANVAERTKEIELLHRLANMLAACNTMDEAQQVVEDIVPRLIGNLNGAIALIRSSRNQLEIKLDWGGKWPGESTYAPHECWALRKGKYHLANDEHTSLPCKHMAKVGNNQSICIPLIAHGNTIGILHLYLADQELSHEKMQLAFTIGEHLGLALANLNLQDKLREQAIRDPLTGLYNRRYLEESLDHEIMRARRRNQCLSVLMLDMDHFKRFNDTFGHDAGDYVLKSLGSLLTESVRGEDIVCRVGGEELAIILPETGGENAGIVAAKLCENVRQMHLELNGQPLGQLTVSIGISSYPMQGDKGESLLKAADLALYEAKESGRDRFCYSQVQTEAMMSNTKNLVEKIMEGSIASENETDDQTDKVAKG</sequence>
<keyword evidence="6" id="KW-1185">Reference proteome</keyword>
<keyword evidence="5" id="KW-0808">Transferase</keyword>
<proteinExistence type="predicted"/>
<dbReference type="SMART" id="SM00267">
    <property type="entry name" value="GGDEF"/>
    <property type="match status" value="1"/>
</dbReference>
<dbReference type="InterPro" id="IPR000160">
    <property type="entry name" value="GGDEF_dom"/>
</dbReference>
<name>A0ABV7HBQ6_9GAMM</name>
<organism evidence="5 6">
    <name type="scientific">Litoribrevibacter euphylliae</name>
    <dbReference type="NCBI Taxonomy" id="1834034"/>
    <lineage>
        <taxon>Bacteria</taxon>
        <taxon>Pseudomonadati</taxon>
        <taxon>Pseudomonadota</taxon>
        <taxon>Gammaproteobacteria</taxon>
        <taxon>Oceanospirillales</taxon>
        <taxon>Oceanospirillaceae</taxon>
        <taxon>Litoribrevibacter</taxon>
    </lineage>
</organism>
<dbReference type="InterPro" id="IPR050469">
    <property type="entry name" value="Diguanylate_Cyclase"/>
</dbReference>
<dbReference type="Pfam" id="PF01590">
    <property type="entry name" value="GAF"/>
    <property type="match status" value="1"/>
</dbReference>
<dbReference type="EC" id="2.7.7.65" evidence="1"/>
<dbReference type="Pfam" id="PF00990">
    <property type="entry name" value="GGDEF"/>
    <property type="match status" value="1"/>
</dbReference>
<evidence type="ECO:0000256" key="3">
    <source>
        <dbReference type="SAM" id="Phobius"/>
    </source>
</evidence>
<evidence type="ECO:0000256" key="2">
    <source>
        <dbReference type="ARBA" id="ARBA00034247"/>
    </source>
</evidence>
<dbReference type="GO" id="GO:0052621">
    <property type="term" value="F:diguanylate cyclase activity"/>
    <property type="evidence" value="ECO:0007669"/>
    <property type="project" value="UniProtKB-EC"/>
</dbReference>
<feature type="domain" description="GGDEF" evidence="4">
    <location>
        <begin position="399"/>
        <end position="533"/>
    </location>
</feature>
<dbReference type="InterPro" id="IPR003018">
    <property type="entry name" value="GAF"/>
</dbReference>
<evidence type="ECO:0000313" key="5">
    <source>
        <dbReference type="EMBL" id="MFC3151320.1"/>
    </source>
</evidence>
<protein>
    <recommendedName>
        <fullName evidence="1">diguanylate cyclase</fullName>
        <ecNumber evidence="1">2.7.7.65</ecNumber>
    </recommendedName>
</protein>
<dbReference type="InterPro" id="IPR029016">
    <property type="entry name" value="GAF-like_dom_sf"/>
</dbReference>
<comment type="caution">
    <text evidence="5">The sequence shown here is derived from an EMBL/GenBank/DDBJ whole genome shotgun (WGS) entry which is preliminary data.</text>
</comment>
<keyword evidence="5" id="KW-0548">Nucleotidyltransferase</keyword>